<evidence type="ECO:0000313" key="4">
    <source>
        <dbReference type="EMBL" id="THD69477.1"/>
    </source>
</evidence>
<keyword evidence="2" id="KW-1133">Transmembrane helix</keyword>
<proteinExistence type="predicted"/>
<keyword evidence="1" id="KW-0802">TPR repeat</keyword>
<dbReference type="SMART" id="SM00287">
    <property type="entry name" value="SH3b"/>
    <property type="match status" value="1"/>
</dbReference>
<keyword evidence="5" id="KW-1185">Reference proteome</keyword>
<keyword evidence="2" id="KW-0472">Membrane</keyword>
<feature type="transmembrane region" description="Helical" evidence="2">
    <location>
        <begin position="142"/>
        <end position="161"/>
    </location>
</feature>
<feature type="transmembrane region" description="Helical" evidence="2">
    <location>
        <begin position="168"/>
        <end position="188"/>
    </location>
</feature>
<organism evidence="4 5">
    <name type="scientific">Robertkochia marina</name>
    <dbReference type="NCBI Taxonomy" id="1227945"/>
    <lineage>
        <taxon>Bacteria</taxon>
        <taxon>Pseudomonadati</taxon>
        <taxon>Bacteroidota</taxon>
        <taxon>Flavobacteriia</taxon>
        <taxon>Flavobacteriales</taxon>
        <taxon>Flavobacteriaceae</taxon>
        <taxon>Robertkochia</taxon>
    </lineage>
</organism>
<gene>
    <name evidence="4" type="ORF">E7Z59_03890</name>
</gene>
<dbReference type="OrthoDB" id="9776208at2"/>
<feature type="domain" description="SH3b" evidence="3">
    <location>
        <begin position="197"/>
        <end position="260"/>
    </location>
</feature>
<dbReference type="PROSITE" id="PS50005">
    <property type="entry name" value="TPR"/>
    <property type="match status" value="1"/>
</dbReference>
<dbReference type="EMBL" id="SSMC01000001">
    <property type="protein sequence ID" value="THD69477.1"/>
    <property type="molecule type" value="Genomic_DNA"/>
</dbReference>
<dbReference type="InterPro" id="IPR011990">
    <property type="entry name" value="TPR-like_helical_dom_sf"/>
</dbReference>
<accession>A0A4S3M5I3</accession>
<evidence type="ECO:0000256" key="1">
    <source>
        <dbReference type="PROSITE-ProRule" id="PRU00339"/>
    </source>
</evidence>
<sequence>MSRTVKISNGITLLLLGLFFLTSLPVPAQNMELFEKGNALYNAKDYQGALEQYRKISDNGVHSAELYFNMGNAYYKLNQIAPSILYYEKALLLDPDDKDIEVNLSYARNMTIDDIEEMPQTGVSKLVNGVIGQLSYQSWTRAAIITMFLFVGFFIAYYFAYTQGRKRLLFAVGSAWMLLSVLSLLFAFQQRRIERENNPAIVFAEETTVMAEPNLGSDEVFRLHEGTKVFILDTMSDWKKIRLADGKVGWLPEDELRKVKDFIKK</sequence>
<dbReference type="Gene3D" id="1.25.40.10">
    <property type="entry name" value="Tetratricopeptide repeat domain"/>
    <property type="match status" value="1"/>
</dbReference>
<dbReference type="PROSITE" id="PS51781">
    <property type="entry name" value="SH3B"/>
    <property type="match status" value="1"/>
</dbReference>
<dbReference type="InterPro" id="IPR019734">
    <property type="entry name" value="TPR_rpt"/>
</dbReference>
<reference evidence="4 5" key="1">
    <citation type="submission" date="2019-04" db="EMBL/GenBank/DDBJ databases">
        <title>Draft genome sequence of Robertkochia marina CC-AMO-30D.</title>
        <authorList>
            <person name="Hameed A."/>
            <person name="Lin S.-Y."/>
            <person name="Shahina M."/>
            <person name="Lai W.-A."/>
            <person name="Young C.-C."/>
        </authorList>
    </citation>
    <scope>NUCLEOTIDE SEQUENCE [LARGE SCALE GENOMIC DNA]</scope>
    <source>
        <strain evidence="4 5">CC-AMO-30D</strain>
    </source>
</reference>
<dbReference type="PROSITE" id="PS50293">
    <property type="entry name" value="TPR_REGION"/>
    <property type="match status" value="1"/>
</dbReference>
<comment type="caution">
    <text evidence="4">The sequence shown here is derived from an EMBL/GenBank/DDBJ whole genome shotgun (WGS) entry which is preliminary data.</text>
</comment>
<dbReference type="SMART" id="SM00028">
    <property type="entry name" value="TPR"/>
    <property type="match status" value="2"/>
</dbReference>
<dbReference type="Pfam" id="PF00515">
    <property type="entry name" value="TPR_1"/>
    <property type="match status" value="1"/>
</dbReference>
<feature type="repeat" description="TPR" evidence="1">
    <location>
        <begin position="64"/>
        <end position="97"/>
    </location>
</feature>
<dbReference type="Pfam" id="PF08239">
    <property type="entry name" value="SH3_3"/>
    <property type="match status" value="1"/>
</dbReference>
<keyword evidence="2" id="KW-0812">Transmembrane</keyword>
<dbReference type="RefSeq" id="WP_136334966.1">
    <property type="nucleotide sequence ID" value="NZ_QXMP01000001.1"/>
</dbReference>
<dbReference type="InterPro" id="IPR003646">
    <property type="entry name" value="SH3-like_bac-type"/>
</dbReference>
<evidence type="ECO:0000313" key="5">
    <source>
        <dbReference type="Proteomes" id="UP000305939"/>
    </source>
</evidence>
<dbReference type="SUPFAM" id="SSF48452">
    <property type="entry name" value="TPR-like"/>
    <property type="match status" value="1"/>
</dbReference>
<name>A0A4S3M5I3_9FLAO</name>
<evidence type="ECO:0000259" key="3">
    <source>
        <dbReference type="PROSITE" id="PS51781"/>
    </source>
</evidence>
<dbReference type="Proteomes" id="UP000305939">
    <property type="component" value="Unassembled WGS sequence"/>
</dbReference>
<evidence type="ECO:0000256" key="2">
    <source>
        <dbReference type="SAM" id="Phobius"/>
    </source>
</evidence>
<dbReference type="AlphaFoldDB" id="A0A4S3M5I3"/>
<protein>
    <submittedName>
        <fullName evidence="4">Tetratricopeptide repeat protein</fullName>
    </submittedName>
</protein>
<dbReference type="Gene3D" id="2.30.30.40">
    <property type="entry name" value="SH3 Domains"/>
    <property type="match status" value="1"/>
</dbReference>